<evidence type="ECO:0000313" key="3">
    <source>
        <dbReference type="Proteomes" id="UP001398556"/>
    </source>
</evidence>
<name>A0ABU9HN84_9FLAO</name>
<keyword evidence="3" id="KW-1185">Reference proteome</keyword>
<sequence length="130" mass="15223">MKNVKIDSVYFVQVASGPKGSAPYINFKDSGKTVTLMFENNTLIQKKLLAQFLNKDVKTYNFVKREGSKSFFPQDTRYFIYDDRFICDSDGNCDFTKENKRKRLMFLSLGFVIFIVIHYHAIRSYNKKIS</sequence>
<proteinExistence type="predicted"/>
<dbReference type="Proteomes" id="UP001398556">
    <property type="component" value="Unassembled WGS sequence"/>
</dbReference>
<keyword evidence="1" id="KW-1133">Transmembrane helix</keyword>
<keyword evidence="1" id="KW-0812">Transmembrane</keyword>
<reference evidence="2 3" key="1">
    <citation type="submission" date="2024-04" db="EMBL/GenBank/DDBJ databases">
        <title>Flavobacterium sp. DGU99 16S ribosomal RNA gene Genome sequencing and assembly.</title>
        <authorList>
            <person name="Park S."/>
        </authorList>
    </citation>
    <scope>NUCLEOTIDE SEQUENCE [LARGE SCALE GENOMIC DNA]</scope>
    <source>
        <strain evidence="2 3">DGU99</strain>
    </source>
</reference>
<protein>
    <submittedName>
        <fullName evidence="2">Uncharacterized protein</fullName>
    </submittedName>
</protein>
<evidence type="ECO:0000313" key="2">
    <source>
        <dbReference type="EMBL" id="MEL1241610.1"/>
    </source>
</evidence>
<organism evidence="2 3">
    <name type="scientific">Flavobacterium flavipallidum</name>
    <dbReference type="NCBI Taxonomy" id="3139140"/>
    <lineage>
        <taxon>Bacteria</taxon>
        <taxon>Pseudomonadati</taxon>
        <taxon>Bacteroidota</taxon>
        <taxon>Flavobacteriia</taxon>
        <taxon>Flavobacteriales</taxon>
        <taxon>Flavobacteriaceae</taxon>
        <taxon>Flavobacterium</taxon>
    </lineage>
</organism>
<accession>A0ABU9HN84</accession>
<dbReference type="RefSeq" id="WP_341700824.1">
    <property type="nucleotide sequence ID" value="NZ_JBBYHU010000022.1"/>
</dbReference>
<feature type="transmembrane region" description="Helical" evidence="1">
    <location>
        <begin position="104"/>
        <end position="122"/>
    </location>
</feature>
<gene>
    <name evidence="2" type="ORF">AAEO59_11170</name>
</gene>
<keyword evidence="1" id="KW-0472">Membrane</keyword>
<dbReference type="EMBL" id="JBBYHU010000022">
    <property type="protein sequence ID" value="MEL1241610.1"/>
    <property type="molecule type" value="Genomic_DNA"/>
</dbReference>
<comment type="caution">
    <text evidence="2">The sequence shown here is derived from an EMBL/GenBank/DDBJ whole genome shotgun (WGS) entry which is preliminary data.</text>
</comment>
<evidence type="ECO:0000256" key="1">
    <source>
        <dbReference type="SAM" id="Phobius"/>
    </source>
</evidence>